<organism evidence="11 12">
    <name type="scientific">Thermaerobacter marianensis (strain ATCC 700841 / DSM 12885 / JCM 10246 / 7p75a)</name>
    <dbReference type="NCBI Taxonomy" id="644966"/>
    <lineage>
        <taxon>Bacteria</taxon>
        <taxon>Bacillati</taxon>
        <taxon>Bacillota</taxon>
        <taxon>Clostridia</taxon>
        <taxon>Eubacteriales</taxon>
        <taxon>Clostridiales Family XVII. Incertae Sedis</taxon>
        <taxon>Thermaerobacter</taxon>
    </lineage>
</organism>
<dbReference type="GO" id="GO:0020037">
    <property type="term" value="F:heme binding"/>
    <property type="evidence" value="ECO:0007669"/>
    <property type="project" value="InterPro"/>
</dbReference>
<dbReference type="RefSeq" id="WP_013496006.1">
    <property type="nucleotide sequence ID" value="NC_014831.1"/>
</dbReference>
<dbReference type="GO" id="GO:0004129">
    <property type="term" value="F:cytochrome-c oxidase activity"/>
    <property type="evidence" value="ECO:0007669"/>
    <property type="project" value="InterPro"/>
</dbReference>
<evidence type="ECO:0000256" key="6">
    <source>
        <dbReference type="ARBA" id="ARBA00023136"/>
    </source>
</evidence>
<keyword evidence="3 8" id="KW-0812">Transmembrane</keyword>
<sequence length="626" mass="67956">MSAQTATVRPEGPVPRARSLPPVVKGLVWAAVGFGIGAGLTAAIGGKAFLSEEAIVIGYALGLIGWLLGIGAWDAWVRTWFGLPENYDEGTGTARYWRFNTDHKVVGIQYLVTSLVVFLLAGLLAMLIRLELFAPGLNFFATKTAYNTTVSLHGTLMIFAVAALAIVGGFGNYFVPLLIGAEDMAYPKLNAISYWFVPAGVLALLAAPLLGGFDAGWTGYPPLTLMNPSGQVLYYLGVFTLGVSSILGAINIIATVVFLRAPGLTWGRLPVFVWSMLAVSLLNLLFVPFAGIAGIMALLDRTAGTAFFTGQGNPVLYQDWFWIFGHPEVYILILPAFGLILEVLPVFGRRPLYGYRWAVAGIVGITVLSAAVWRHHMFTTVPMSSWVPFLTTTEAISVPTGLLFLAALGTLWGARIRFKTPMLFAMGMLFNFFIGGITGIPLADVPTDLHLQDTFFVVAHFHYTIMGGMVFALMAGLYYWFPKMTGRMYNEAWGKVNFWWTFLAYNATFLPMFWLGINGMNRRIVDYLPYLGDLNRWVSVAAFVLGASFIVPAVNFAVSWVRGPAAAANPWQGKTLEWQVPSPPPKENFPAVPEVVADFYGYGQAHAGMTPARVPAAGGVAAGGHD</sequence>
<feature type="transmembrane region" description="Helical" evidence="9">
    <location>
        <begin position="455"/>
        <end position="478"/>
    </location>
</feature>
<reference evidence="11 12" key="1">
    <citation type="journal article" date="2010" name="Stand. Genomic Sci.">
        <title>Complete genome sequence of Thermaerobacter marianensis type strain (7p75a).</title>
        <authorList>
            <person name="Han C."/>
            <person name="Gu W."/>
            <person name="Zhang X."/>
            <person name="Lapidus A."/>
            <person name="Nolan M."/>
            <person name="Copeland A."/>
            <person name="Lucas S."/>
            <person name="Del Rio T.G."/>
            <person name="Tice H."/>
            <person name="Cheng J.F."/>
            <person name="Tapia R."/>
            <person name="Goodwin L."/>
            <person name="Pitluck S."/>
            <person name="Pagani I."/>
            <person name="Ivanova N."/>
            <person name="Mavromatis K."/>
            <person name="Mikhailova N."/>
            <person name="Pati A."/>
            <person name="Chen A."/>
            <person name="Palaniappan K."/>
            <person name="Land M."/>
            <person name="Hauser L."/>
            <person name="Chang Y.J."/>
            <person name="Jeffries C.D."/>
            <person name="Schneider S."/>
            <person name="Rohde M."/>
            <person name="Goker M."/>
            <person name="Pukall R."/>
            <person name="Woyke T."/>
            <person name="Bristow J."/>
            <person name="Eisen J.A."/>
            <person name="Markowitz V."/>
            <person name="Hugenholtz P."/>
            <person name="Kyrpides N.C."/>
            <person name="Klenk H.P."/>
            <person name="Detter J.C."/>
        </authorList>
    </citation>
    <scope>NUCLEOTIDE SEQUENCE [LARGE SCALE GENOMIC DNA]</scope>
    <source>
        <strain evidence="12">ATCC 700841 / DSM 12885 / JCM 10246 / 7p75a</strain>
    </source>
</reference>
<dbReference type="EMBL" id="CP002344">
    <property type="protein sequence ID" value="ADU51705.1"/>
    <property type="molecule type" value="Genomic_DNA"/>
</dbReference>
<dbReference type="GO" id="GO:0016020">
    <property type="term" value="C:membrane"/>
    <property type="evidence" value="ECO:0007669"/>
    <property type="project" value="UniProtKB-SubCell"/>
</dbReference>
<dbReference type="AlphaFoldDB" id="E6SH41"/>
<evidence type="ECO:0000256" key="7">
    <source>
        <dbReference type="ARBA" id="ARBA00025218"/>
    </source>
</evidence>
<keyword evidence="4 8" id="KW-0249">Electron transport</keyword>
<keyword evidence="2 8" id="KW-0679">Respiratory chain</keyword>
<accession>E6SH41</accession>
<keyword evidence="8" id="KW-0408">Iron</keyword>
<keyword evidence="8" id="KW-0349">Heme</keyword>
<keyword evidence="12" id="KW-1185">Reference proteome</keyword>
<feature type="transmembrane region" description="Helical" evidence="9">
    <location>
        <begin position="421"/>
        <end position="443"/>
    </location>
</feature>
<evidence type="ECO:0000256" key="1">
    <source>
        <dbReference type="ARBA" id="ARBA00004141"/>
    </source>
</evidence>
<evidence type="ECO:0000256" key="8">
    <source>
        <dbReference type="RuleBase" id="RU000370"/>
    </source>
</evidence>
<evidence type="ECO:0000256" key="4">
    <source>
        <dbReference type="ARBA" id="ARBA00022982"/>
    </source>
</evidence>
<dbReference type="GO" id="GO:0009060">
    <property type="term" value="P:aerobic respiration"/>
    <property type="evidence" value="ECO:0007669"/>
    <property type="project" value="InterPro"/>
</dbReference>
<keyword evidence="6 9" id="KW-0472">Membrane</keyword>
<dbReference type="GO" id="GO:0015990">
    <property type="term" value="P:electron transport coupled proton transport"/>
    <property type="evidence" value="ECO:0007669"/>
    <property type="project" value="TreeGrafter"/>
</dbReference>
<dbReference type="EC" id="1.9.3.1" evidence="11"/>
<dbReference type="InterPro" id="IPR000883">
    <property type="entry name" value="Cyt_C_Oxase_1"/>
</dbReference>
<feature type="domain" description="Cytochrome oxidase subunit I profile" evidence="10">
    <location>
        <begin position="97"/>
        <end position="596"/>
    </location>
</feature>
<dbReference type="Pfam" id="PF00115">
    <property type="entry name" value="COX1"/>
    <property type="match status" value="1"/>
</dbReference>
<gene>
    <name evidence="11" type="ordered locus">Tmar_1596</name>
</gene>
<reference evidence="12" key="2">
    <citation type="journal article" date="2010" name="Stand. Genomic Sci.">
        <title>Complete genome sequence of Thermaerobacter marianensis type strain (7p75aT).</title>
        <authorList>
            <person name="Han C."/>
            <person name="Gu W."/>
            <person name="Zhang X."/>
            <person name="Lapidus A."/>
            <person name="Nolan M."/>
            <person name="Copeland A."/>
            <person name="Lucas S."/>
            <person name="Glavina Del Rio T."/>
            <person name="Tice H."/>
            <person name="Cheng J."/>
            <person name="Tapia R."/>
            <person name="Goodwin L."/>
            <person name="Pitluck S."/>
            <person name="Pagani I."/>
            <person name="Ivanova N."/>
            <person name="Mavromatis K."/>
            <person name="Mikhailova N."/>
            <person name="Pati A."/>
            <person name="Chen A."/>
            <person name="Palaniappan K."/>
            <person name="Land M."/>
            <person name="Hauser L."/>
            <person name="Chang Y."/>
            <person name="Jeffries C."/>
            <person name="Schneider S."/>
            <person name="Rohde M."/>
            <person name="Goker M."/>
            <person name="Pukall R."/>
            <person name="Woyke T."/>
            <person name="Bristow J."/>
            <person name="Eisen J."/>
            <person name="Markowitz V."/>
            <person name="Hugenholtz P."/>
            <person name="Kyrpides N."/>
            <person name="Klenk H."/>
            <person name="Detter J."/>
        </authorList>
    </citation>
    <scope>NUCLEOTIDE SEQUENCE [LARGE SCALE GENOMIC DNA]</scope>
    <source>
        <strain evidence="12">ATCC 700841 / DSM 12885 / JCM 10246 / 7p75a</strain>
    </source>
</reference>
<evidence type="ECO:0000259" key="10">
    <source>
        <dbReference type="PROSITE" id="PS50855"/>
    </source>
</evidence>
<dbReference type="Gene3D" id="1.20.210.10">
    <property type="entry name" value="Cytochrome c oxidase-like, subunit I domain"/>
    <property type="match status" value="1"/>
</dbReference>
<dbReference type="PANTHER" id="PTHR10422:SF18">
    <property type="entry name" value="CYTOCHROME C OXIDASE SUBUNIT 1"/>
    <property type="match status" value="1"/>
</dbReference>
<evidence type="ECO:0000313" key="11">
    <source>
        <dbReference type="EMBL" id="ADU51705.1"/>
    </source>
</evidence>
<dbReference type="OrthoDB" id="9803294at2"/>
<comment type="function">
    <text evidence="7">Cytochrome c oxidase is the component of the respiratory chain that catalyzes the reduction of oxygen to water. Subunits 1-3 form the functional core of the enzyme complex. CO I is the catalytic subunit of the enzyme. Electrons originating in cytochrome c are transferred via the copper A center of subunit 2 and heme A of subunit 1 to the bimetallic center formed by heme A3 and copper B.</text>
</comment>
<feature type="transmembrane region" description="Helical" evidence="9">
    <location>
        <begin position="156"/>
        <end position="179"/>
    </location>
</feature>
<feature type="transmembrane region" description="Helical" evidence="9">
    <location>
        <begin position="498"/>
        <end position="517"/>
    </location>
</feature>
<evidence type="ECO:0000256" key="5">
    <source>
        <dbReference type="ARBA" id="ARBA00022989"/>
    </source>
</evidence>
<name>E6SH41_THEM7</name>
<keyword evidence="8" id="KW-0479">Metal-binding</keyword>
<feature type="transmembrane region" description="Helical" evidence="9">
    <location>
        <begin position="271"/>
        <end position="299"/>
    </location>
</feature>
<comment type="subcellular location">
    <subcellularLocation>
        <location evidence="1">Membrane</location>
        <topology evidence="1">Multi-pass membrane protein</topology>
    </subcellularLocation>
</comment>
<dbReference type="eggNOG" id="COG0843">
    <property type="taxonomic scope" value="Bacteria"/>
</dbReference>
<feature type="transmembrane region" description="Helical" evidence="9">
    <location>
        <begin position="395"/>
        <end position="414"/>
    </location>
</feature>
<dbReference type="InterPro" id="IPR023616">
    <property type="entry name" value="Cyt_c_oxase-like_su1_dom"/>
</dbReference>
<feature type="transmembrane region" description="Helical" evidence="9">
    <location>
        <begin position="233"/>
        <end position="259"/>
    </location>
</feature>
<feature type="transmembrane region" description="Helical" evidence="9">
    <location>
        <begin position="191"/>
        <end position="213"/>
    </location>
</feature>
<keyword evidence="11" id="KW-0560">Oxidoreductase</keyword>
<proteinExistence type="inferred from homology"/>
<feature type="transmembrane region" description="Helical" evidence="9">
    <location>
        <begin position="105"/>
        <end position="128"/>
    </location>
</feature>
<dbReference type="STRING" id="644966.Tmar_1596"/>
<evidence type="ECO:0000313" key="12">
    <source>
        <dbReference type="Proteomes" id="UP000008915"/>
    </source>
</evidence>
<feature type="transmembrane region" description="Helical" evidence="9">
    <location>
        <begin position="329"/>
        <end position="348"/>
    </location>
</feature>
<feature type="transmembrane region" description="Helical" evidence="9">
    <location>
        <begin position="537"/>
        <end position="558"/>
    </location>
</feature>
<keyword evidence="5 9" id="KW-1133">Transmembrane helix</keyword>
<dbReference type="PROSITE" id="PS50855">
    <property type="entry name" value="COX1"/>
    <property type="match status" value="1"/>
</dbReference>
<dbReference type="PRINTS" id="PR01165">
    <property type="entry name" value="CYCOXIDASEI"/>
</dbReference>
<dbReference type="PROSITE" id="PS00077">
    <property type="entry name" value="COX1_CUB"/>
    <property type="match status" value="1"/>
</dbReference>
<feature type="transmembrane region" description="Helical" evidence="9">
    <location>
        <begin position="355"/>
        <end position="375"/>
    </location>
</feature>
<dbReference type="InterPro" id="IPR023615">
    <property type="entry name" value="Cyt_c_Oxase_su1_BS"/>
</dbReference>
<dbReference type="PANTHER" id="PTHR10422">
    <property type="entry name" value="CYTOCHROME C OXIDASE SUBUNIT 1"/>
    <property type="match status" value="1"/>
</dbReference>
<dbReference type="Proteomes" id="UP000008915">
    <property type="component" value="Chromosome"/>
</dbReference>
<feature type="transmembrane region" description="Helical" evidence="9">
    <location>
        <begin position="26"/>
        <end position="50"/>
    </location>
</feature>
<dbReference type="SUPFAM" id="SSF81442">
    <property type="entry name" value="Cytochrome c oxidase subunit I-like"/>
    <property type="match status" value="1"/>
</dbReference>
<evidence type="ECO:0000256" key="3">
    <source>
        <dbReference type="ARBA" id="ARBA00022692"/>
    </source>
</evidence>
<protein>
    <submittedName>
        <fullName evidence="11">Cytochrome-c oxidase</fullName>
        <ecNumber evidence="11">1.9.3.1</ecNumber>
    </submittedName>
</protein>
<dbReference type="KEGG" id="tmr:Tmar_1596"/>
<feature type="transmembrane region" description="Helical" evidence="9">
    <location>
        <begin position="56"/>
        <end position="77"/>
    </location>
</feature>
<dbReference type="HOGENOM" id="CLU_011899_7_4_9"/>
<keyword evidence="8" id="KW-0813">Transport</keyword>
<evidence type="ECO:0000256" key="2">
    <source>
        <dbReference type="ARBA" id="ARBA00022660"/>
    </source>
</evidence>
<dbReference type="GO" id="GO:0022904">
    <property type="term" value="P:respiratory electron transport chain"/>
    <property type="evidence" value="ECO:0007669"/>
    <property type="project" value="TreeGrafter"/>
</dbReference>
<dbReference type="InterPro" id="IPR036927">
    <property type="entry name" value="Cyt_c_oxase-like_su1_sf"/>
</dbReference>
<comment type="similarity">
    <text evidence="8">Belongs to the heme-copper respiratory oxidase family.</text>
</comment>
<dbReference type="GO" id="GO:0016491">
    <property type="term" value="F:oxidoreductase activity"/>
    <property type="evidence" value="ECO:0007669"/>
    <property type="project" value="UniProtKB-KW"/>
</dbReference>
<evidence type="ECO:0000256" key="9">
    <source>
        <dbReference type="SAM" id="Phobius"/>
    </source>
</evidence>